<sequence length="563" mass="60191">MSGGRRASAAAPGVAVPMRTMVVWCPDWPVTAMAAVAGVDPAHPIAVIEKDLVHACSATARAEGVRRGLRVREAQARCPQLVVLELDQVRVDRAFEPLIAALEDLSPGVQVVRSGVCALRSRGPARYYGSERRAAAAFLERLAMLGAPDARVGVSDGLFAADIAARLPLPGDDRIRVVPAGEAGAFLAGLPVQFTGDDELVGLLVRLGVRTLGDFAAIPAEDVRARFGEVGARAHLRASGSEGTAVVPRVPPELREVVSEFEPPLDRVDQITFGIRAASDRFVDDLREARLVCTAVRIELTAETGRMRERVWLHPRWFTASDVVDRVRWQLQGGGTIDDGLEAPVARVRIAAEAVDASIHHETGLWGTGSDERVHHALSRVQSMVGHEGVLTAVIGGGRGLAERQRLTPWGDRPDAMGGVQVGRSAAASGAGERTPQLLPARPTGATAGAERTPPWPGSLPPPVPTTVFAQLMPVLVEDAAGDTVDVTDRGEATAHPALFSPGTARSELRPVAAWAGPWPVSERWWDAEGRRSYARFQVVDADGDAWLLRVEQGRWSAEARYD</sequence>
<dbReference type="KEGG" id="cphy:B5808_09195"/>
<dbReference type="AlphaFoldDB" id="A0A1X9LJK8"/>
<organism evidence="3 4">
    <name type="scientific">Cnuibacter physcomitrellae</name>
    <dbReference type="NCBI Taxonomy" id="1619308"/>
    <lineage>
        <taxon>Bacteria</taxon>
        <taxon>Bacillati</taxon>
        <taxon>Actinomycetota</taxon>
        <taxon>Actinomycetes</taxon>
        <taxon>Micrococcales</taxon>
        <taxon>Microbacteriaceae</taxon>
        <taxon>Cnuibacter</taxon>
    </lineage>
</organism>
<dbReference type="GO" id="GO:0006281">
    <property type="term" value="P:DNA repair"/>
    <property type="evidence" value="ECO:0007669"/>
    <property type="project" value="InterPro"/>
</dbReference>
<evidence type="ECO:0000256" key="2">
    <source>
        <dbReference type="SAM" id="MobiDB-lite"/>
    </source>
</evidence>
<dbReference type="PROSITE" id="PS50173">
    <property type="entry name" value="UMUC"/>
    <property type="match status" value="1"/>
</dbReference>
<gene>
    <name evidence="3" type="ORF">B5808_09195</name>
</gene>
<keyword evidence="1" id="KW-0227">DNA damage</keyword>
<proteinExistence type="predicted"/>
<dbReference type="Pfam" id="PF00817">
    <property type="entry name" value="IMS"/>
    <property type="match status" value="1"/>
</dbReference>
<dbReference type="InterPro" id="IPR001126">
    <property type="entry name" value="UmuC"/>
</dbReference>
<dbReference type="STRING" id="1619308.B5808_09195"/>
<keyword evidence="4" id="KW-1185">Reference proteome</keyword>
<dbReference type="Proteomes" id="UP000192775">
    <property type="component" value="Chromosome"/>
</dbReference>
<name>A0A1X9LJK8_9MICO</name>
<dbReference type="Gene3D" id="3.40.1170.60">
    <property type="match status" value="1"/>
</dbReference>
<dbReference type="CDD" id="cd03468">
    <property type="entry name" value="PolY_like"/>
    <property type="match status" value="1"/>
</dbReference>
<dbReference type="InterPro" id="IPR050356">
    <property type="entry name" value="SulA_CellDiv_inhibitor"/>
</dbReference>
<protein>
    <submittedName>
        <fullName evidence="3">Uncharacterized protein</fullName>
    </submittedName>
</protein>
<dbReference type="PANTHER" id="PTHR35369">
    <property type="entry name" value="BLR3025 PROTEIN-RELATED"/>
    <property type="match status" value="1"/>
</dbReference>
<dbReference type="InterPro" id="IPR043502">
    <property type="entry name" value="DNA/RNA_pol_sf"/>
</dbReference>
<dbReference type="RefSeq" id="WP_085019512.1">
    <property type="nucleotide sequence ID" value="NZ_BMHD01000001.1"/>
</dbReference>
<evidence type="ECO:0000313" key="3">
    <source>
        <dbReference type="EMBL" id="ARJ05374.1"/>
    </source>
</evidence>
<feature type="compositionally biased region" description="Low complexity" evidence="2">
    <location>
        <begin position="418"/>
        <end position="432"/>
    </location>
</feature>
<reference evidence="3 4" key="1">
    <citation type="submission" date="2017-04" db="EMBL/GenBank/DDBJ databases">
        <authorList>
            <person name="Afonso C.L."/>
            <person name="Miller P.J."/>
            <person name="Scott M.A."/>
            <person name="Spackman E."/>
            <person name="Goraichik I."/>
            <person name="Dimitrov K.M."/>
            <person name="Suarez D.L."/>
            <person name="Swayne D.E."/>
        </authorList>
    </citation>
    <scope>NUCLEOTIDE SEQUENCE [LARGE SCALE GENOMIC DNA]</scope>
    <source>
        <strain evidence="4">XA(T)</strain>
    </source>
</reference>
<dbReference type="EMBL" id="CP020715">
    <property type="protein sequence ID" value="ARJ05374.1"/>
    <property type="molecule type" value="Genomic_DNA"/>
</dbReference>
<accession>A0A1X9LJK8</accession>
<evidence type="ECO:0000313" key="4">
    <source>
        <dbReference type="Proteomes" id="UP000192775"/>
    </source>
</evidence>
<dbReference type="SUPFAM" id="SSF56672">
    <property type="entry name" value="DNA/RNA polymerases"/>
    <property type="match status" value="1"/>
</dbReference>
<evidence type="ECO:0000256" key="1">
    <source>
        <dbReference type="ARBA" id="ARBA00022763"/>
    </source>
</evidence>
<dbReference type="PANTHER" id="PTHR35369:SF2">
    <property type="entry name" value="BLR3025 PROTEIN"/>
    <property type="match status" value="1"/>
</dbReference>
<feature type="region of interest" description="Disordered" evidence="2">
    <location>
        <begin position="408"/>
        <end position="460"/>
    </location>
</feature>